<dbReference type="Proteomes" id="UP000664534">
    <property type="component" value="Unassembled WGS sequence"/>
</dbReference>
<dbReference type="EMBL" id="CAJPDT010000223">
    <property type="protein sequence ID" value="CAF9942730.1"/>
    <property type="molecule type" value="Genomic_DNA"/>
</dbReference>
<evidence type="ECO:0000313" key="2">
    <source>
        <dbReference type="EMBL" id="CAF9942730.1"/>
    </source>
</evidence>
<keyword evidence="3" id="KW-1185">Reference proteome</keyword>
<protein>
    <submittedName>
        <fullName evidence="2">Uncharacterized protein</fullName>
    </submittedName>
</protein>
<name>A0A8H3J8C6_9LECA</name>
<comment type="caution">
    <text evidence="2">The sequence shown here is derived from an EMBL/GenBank/DDBJ whole genome shotgun (WGS) entry which is preliminary data.</text>
</comment>
<sequence length="229" mass="25932">MPGLSEQYNFKASCQELYRNPVECWDDGSRSALNASSFAIFLRQIGQQNAASCRKLRFVAQNVHTDLDAHIIGSSIQLVTQLLECHVPGVRQVKISYNGDHWDRFESAHLETFGKGSEILEGQGNNNSHTNKSTHEDSPLPTFWDSDEESQDELTNPLLDVGGKEQVAMYRATFHMVQMIPWLKHLSVVGFDKDLPAYQKMKNLETLVRTRRCNTKPDSTDKSERGCND</sequence>
<proteinExistence type="predicted"/>
<reference evidence="2" key="1">
    <citation type="submission" date="2021-03" db="EMBL/GenBank/DDBJ databases">
        <authorList>
            <person name="Tagirdzhanova G."/>
        </authorList>
    </citation>
    <scope>NUCLEOTIDE SEQUENCE</scope>
</reference>
<feature type="region of interest" description="Disordered" evidence="1">
    <location>
        <begin position="118"/>
        <end position="151"/>
    </location>
</feature>
<dbReference type="AlphaFoldDB" id="A0A8H3J8C6"/>
<evidence type="ECO:0000313" key="3">
    <source>
        <dbReference type="Proteomes" id="UP000664534"/>
    </source>
</evidence>
<evidence type="ECO:0000256" key="1">
    <source>
        <dbReference type="SAM" id="MobiDB-lite"/>
    </source>
</evidence>
<accession>A0A8H3J8C6</accession>
<organism evidence="2 3">
    <name type="scientific">Imshaugia aleurites</name>
    <dbReference type="NCBI Taxonomy" id="172621"/>
    <lineage>
        <taxon>Eukaryota</taxon>
        <taxon>Fungi</taxon>
        <taxon>Dikarya</taxon>
        <taxon>Ascomycota</taxon>
        <taxon>Pezizomycotina</taxon>
        <taxon>Lecanoromycetes</taxon>
        <taxon>OSLEUM clade</taxon>
        <taxon>Lecanoromycetidae</taxon>
        <taxon>Lecanorales</taxon>
        <taxon>Lecanorineae</taxon>
        <taxon>Parmeliaceae</taxon>
        <taxon>Imshaugia</taxon>
    </lineage>
</organism>
<gene>
    <name evidence="2" type="ORF">IMSHALPRED_004605</name>
</gene>